<organism evidence="2 3">
    <name type="scientific">Dentipellis fragilis</name>
    <dbReference type="NCBI Taxonomy" id="205917"/>
    <lineage>
        <taxon>Eukaryota</taxon>
        <taxon>Fungi</taxon>
        <taxon>Dikarya</taxon>
        <taxon>Basidiomycota</taxon>
        <taxon>Agaricomycotina</taxon>
        <taxon>Agaricomycetes</taxon>
        <taxon>Russulales</taxon>
        <taxon>Hericiaceae</taxon>
        <taxon>Dentipellis</taxon>
    </lineage>
</organism>
<name>A0A4Y9YXY3_9AGAM</name>
<accession>A0A4Y9YXY3</accession>
<sequence length="92" mass="10281">MAMAYASRRTSQRTLRILPTPTPHTRTRYLPACSFAPAPAPRFYVSSPVSSFHDLPCLGRTYRYPIQIGNHARLAAMLVLLLVLDHIDADAD</sequence>
<evidence type="ECO:0000313" key="3">
    <source>
        <dbReference type="Proteomes" id="UP000298327"/>
    </source>
</evidence>
<dbReference type="EMBL" id="SEOQ01000287">
    <property type="protein sequence ID" value="TFY65999.1"/>
    <property type="molecule type" value="Genomic_DNA"/>
</dbReference>
<evidence type="ECO:0000256" key="1">
    <source>
        <dbReference type="SAM" id="MobiDB-lite"/>
    </source>
</evidence>
<dbReference type="Proteomes" id="UP000298327">
    <property type="component" value="Unassembled WGS sequence"/>
</dbReference>
<feature type="region of interest" description="Disordered" evidence="1">
    <location>
        <begin position="1"/>
        <end position="23"/>
    </location>
</feature>
<reference evidence="2 3" key="1">
    <citation type="submission" date="2019-02" db="EMBL/GenBank/DDBJ databases">
        <title>Genome sequencing of the rare red list fungi Dentipellis fragilis.</title>
        <authorList>
            <person name="Buettner E."/>
            <person name="Kellner H."/>
        </authorList>
    </citation>
    <scope>NUCLEOTIDE SEQUENCE [LARGE SCALE GENOMIC DNA]</scope>
    <source>
        <strain evidence="2 3">DSM 105465</strain>
    </source>
</reference>
<proteinExistence type="predicted"/>
<evidence type="ECO:0000313" key="2">
    <source>
        <dbReference type="EMBL" id="TFY65999.1"/>
    </source>
</evidence>
<protein>
    <submittedName>
        <fullName evidence="2">Uncharacterized protein</fullName>
    </submittedName>
</protein>
<comment type="caution">
    <text evidence="2">The sequence shown here is derived from an EMBL/GenBank/DDBJ whole genome shotgun (WGS) entry which is preliminary data.</text>
</comment>
<dbReference type="AlphaFoldDB" id="A0A4Y9YXY3"/>
<gene>
    <name evidence="2" type="ORF">EVG20_g5091</name>
</gene>
<keyword evidence="3" id="KW-1185">Reference proteome</keyword>